<protein>
    <submittedName>
        <fullName evidence="1">Uncharacterized protein</fullName>
    </submittedName>
</protein>
<keyword evidence="2" id="KW-1185">Reference proteome</keyword>
<comment type="caution">
    <text evidence="1">The sequence shown here is derived from an EMBL/GenBank/DDBJ whole genome shotgun (WGS) entry which is preliminary data.</text>
</comment>
<reference evidence="1" key="1">
    <citation type="submission" date="2022-11" db="EMBL/GenBank/DDBJ databases">
        <title>Genome Sequence of Boeremia exigua.</title>
        <authorList>
            <person name="Buettner E."/>
        </authorList>
    </citation>
    <scope>NUCLEOTIDE SEQUENCE</scope>
    <source>
        <strain evidence="1">CU02</strain>
    </source>
</reference>
<organism evidence="1 2">
    <name type="scientific">Boeremia exigua</name>
    <dbReference type="NCBI Taxonomy" id="749465"/>
    <lineage>
        <taxon>Eukaryota</taxon>
        <taxon>Fungi</taxon>
        <taxon>Dikarya</taxon>
        <taxon>Ascomycota</taxon>
        <taxon>Pezizomycotina</taxon>
        <taxon>Dothideomycetes</taxon>
        <taxon>Pleosporomycetidae</taxon>
        <taxon>Pleosporales</taxon>
        <taxon>Pleosporineae</taxon>
        <taxon>Didymellaceae</taxon>
        <taxon>Boeremia</taxon>
    </lineage>
</organism>
<accession>A0ACC2IP24</accession>
<sequence length="545" mass="59350">MPPRTSRYHSVLSWPFALVLAVDLVQAGINDTTPLDLVHTRLEIDAVLLAAKSSPLRLDMFSLSIEFGNTIDFLGDIGKPNEFTRQLIRNVAERTKAAPMIRLGGNTQDKSEFCADCRNGTMVNVFEGEGPLSSEATKVTYNADLFRVMSENSLATQEYIFGLNFGADNVTIPRTALAGALSNFNQSRIHSYELGNEVNLYGAFVPYRPKTWTVLNYASEIMDWYSQFTTLIEAHAEQYRAKYRAGFQFGSFVGPPYGFPDFNHVQMSTMHVPQRIGGVKAIATHGYPNNICTPRAANATTLTTYLNHLQTVAWVTAWSGEIAVAKANGFEYHIGETGSAGCHGKPGVSDTFGAALWVLDYTLTAATFGVDRIFFHNGKGGFVYNMWEPSDTVLSNGTVTASQGVRPSYYSMLFVADLIKGVSSPRIARLEQYDTSRLAHFAVFDDQNALRKLALVSTGLGDGMGQPGTATNQPRSGKNVDVSMLLGKQLTLLRLTGSSVNATSGVSWANQTINKKGVLIGDLVQESVDDGIVRIKAGEAVIVEA</sequence>
<name>A0ACC2IP24_9PLEO</name>
<evidence type="ECO:0000313" key="1">
    <source>
        <dbReference type="EMBL" id="KAJ8116872.1"/>
    </source>
</evidence>
<proteinExistence type="predicted"/>
<dbReference type="Proteomes" id="UP001153331">
    <property type="component" value="Unassembled WGS sequence"/>
</dbReference>
<dbReference type="EMBL" id="JAPHNI010000076">
    <property type="protein sequence ID" value="KAJ8116872.1"/>
    <property type="molecule type" value="Genomic_DNA"/>
</dbReference>
<evidence type="ECO:0000313" key="2">
    <source>
        <dbReference type="Proteomes" id="UP001153331"/>
    </source>
</evidence>
<gene>
    <name evidence="1" type="ORF">OPT61_g1806</name>
</gene>